<dbReference type="Pfam" id="PF01168">
    <property type="entry name" value="Ala_racemase_N"/>
    <property type="match status" value="1"/>
</dbReference>
<dbReference type="PROSITE" id="PS01211">
    <property type="entry name" value="UPF0001"/>
    <property type="match status" value="1"/>
</dbReference>
<proteinExistence type="inferred from homology"/>
<dbReference type="InterPro" id="IPR029066">
    <property type="entry name" value="PLP-binding_barrel"/>
</dbReference>
<dbReference type="CDD" id="cd00635">
    <property type="entry name" value="PLPDE_III_YBL036c_like"/>
    <property type="match status" value="1"/>
</dbReference>
<dbReference type="GO" id="GO:0030170">
    <property type="term" value="F:pyridoxal phosphate binding"/>
    <property type="evidence" value="ECO:0007669"/>
    <property type="project" value="InterPro"/>
</dbReference>
<reference evidence="3" key="1">
    <citation type="submission" date="2018-06" db="EMBL/GenBank/DDBJ databases">
        <authorList>
            <person name="Zhirakovskaya E."/>
        </authorList>
    </citation>
    <scope>NUCLEOTIDE SEQUENCE</scope>
</reference>
<dbReference type="PIRSF" id="PIRSF004848">
    <property type="entry name" value="YBL036c_PLPDEIII"/>
    <property type="match status" value="1"/>
</dbReference>
<gene>
    <name evidence="3" type="ORF">MNBD_GAMMA13-484</name>
</gene>
<evidence type="ECO:0000313" key="3">
    <source>
        <dbReference type="EMBL" id="VAW73165.1"/>
    </source>
</evidence>
<sequence>MSPVAQRLEAVRDRIATAAQRSGRDPKEVKLIAVSKRQSAEAIRELVDLGVQDFAESQIQEAQQKTAVFSNLPLNWHFVGHLQSNKTRHIAGQFACIHSIDSLKLIRRIAESTIDLEQPVRLLLQVNIADDPNKHGMQREEVLPLIDTVLSEAPKGVKLCGLMTIGFRDADETDVRRGFSDLRDLLEICQNRFGKTLCELSMGMSGDYVTAVEEGATMVRVGNILFGERGRSTTF</sequence>
<dbReference type="InterPro" id="IPR001608">
    <property type="entry name" value="Ala_racemase_N"/>
</dbReference>
<feature type="domain" description="Alanine racemase N-terminal" evidence="2">
    <location>
        <begin position="8"/>
        <end position="228"/>
    </location>
</feature>
<dbReference type="FunFam" id="3.20.20.10:FF:000018">
    <property type="entry name" value="Pyridoxal phosphate homeostasis protein"/>
    <property type="match status" value="1"/>
</dbReference>
<dbReference type="PANTHER" id="PTHR10146:SF14">
    <property type="entry name" value="PYRIDOXAL PHOSPHATE HOMEOSTASIS PROTEIN"/>
    <property type="match status" value="1"/>
</dbReference>
<keyword evidence="1" id="KW-0663">Pyridoxal phosphate</keyword>
<dbReference type="SUPFAM" id="SSF51419">
    <property type="entry name" value="PLP-binding barrel"/>
    <property type="match status" value="1"/>
</dbReference>
<dbReference type="PANTHER" id="PTHR10146">
    <property type="entry name" value="PROLINE SYNTHETASE CO-TRANSCRIBED BACTERIAL HOMOLOG PROTEIN"/>
    <property type="match status" value="1"/>
</dbReference>
<accession>A0A3B0XXR2</accession>
<evidence type="ECO:0000256" key="1">
    <source>
        <dbReference type="ARBA" id="ARBA00022898"/>
    </source>
</evidence>
<protein>
    <submittedName>
        <fullName evidence="3">UPF0001 protein YggS</fullName>
    </submittedName>
</protein>
<dbReference type="NCBIfam" id="TIGR00044">
    <property type="entry name" value="YggS family pyridoxal phosphate-dependent enzyme"/>
    <property type="match status" value="1"/>
</dbReference>
<name>A0A3B0XXR2_9ZZZZ</name>
<dbReference type="InterPro" id="IPR011078">
    <property type="entry name" value="PyrdxlP_homeostasis"/>
</dbReference>
<dbReference type="Gene3D" id="3.20.20.10">
    <property type="entry name" value="Alanine racemase"/>
    <property type="match status" value="1"/>
</dbReference>
<organism evidence="3">
    <name type="scientific">hydrothermal vent metagenome</name>
    <dbReference type="NCBI Taxonomy" id="652676"/>
    <lineage>
        <taxon>unclassified sequences</taxon>
        <taxon>metagenomes</taxon>
        <taxon>ecological metagenomes</taxon>
    </lineage>
</organism>
<dbReference type="EMBL" id="UOFK01000030">
    <property type="protein sequence ID" value="VAW73165.1"/>
    <property type="molecule type" value="Genomic_DNA"/>
</dbReference>
<dbReference type="HAMAP" id="MF_02087">
    <property type="entry name" value="PLP_homeostasis"/>
    <property type="match status" value="1"/>
</dbReference>
<dbReference type="AlphaFoldDB" id="A0A3B0XXR2"/>
<evidence type="ECO:0000259" key="2">
    <source>
        <dbReference type="Pfam" id="PF01168"/>
    </source>
</evidence>